<keyword evidence="5 7" id="KW-0653">Protein transport</keyword>
<dbReference type="Pfam" id="PF21192">
    <property type="entry name" value="OB_NMD3"/>
    <property type="match status" value="1"/>
</dbReference>
<dbReference type="Proteomes" id="UP001472866">
    <property type="component" value="Chromosome 07"/>
</dbReference>
<keyword evidence="3 7" id="KW-0813">Transport</keyword>
<sequence length="537" mass="61350">MEHSHAGGGGTDPSAPGPAPRQWPQQTIGHVLCCLCGINIQPNPANMCVNCLKTQVDITEGIQRQVTVLYCDGCGRYLQPPKHWVTAALESKELLTFCIKRTKGLNRIKLVDASFIWTEPHSKRLKVKLTIQKDIFNGAILQHTFVVEYVVTNHMCDVCTKQAANPNQWVASVQVRQKVDHKRTFFFLEQLIIKHDAQANCVNIKNSNAGMDFMFGNRSHAIKFIDFLQNVVPTKHRSDKSLVSHDTKNNTYNYKYTFAVEIALVCKDDLVILPKKLNTQLGNLGPIVLCTRVTNCVLLTNPQTLQDHYLDAEQYWRWQLKSLMNSRQLTEFVVLDVDVDWRRTTHGGRCTYADVMVARAKDYGVNDNVFHTRTHLGNLLQPGDTVLGYDVLNANLVDPNLDSYPPHLLMDVVLVRKSYTEQRQRRRQRRGKRRNFKLRRLEAEEEEEVVRKNRSRNNEVDPEKEMEEFMDELEEDSDMRSRINLYKAATGQTPSVTETDEEDEVPKVPLEELLDDMTLGADVDMAGGDERPTRDGA</sequence>
<feature type="domain" description="60S ribosomal export protein NMD3 SH3" evidence="11">
    <location>
        <begin position="265"/>
        <end position="308"/>
    </location>
</feature>
<dbReference type="GO" id="GO:0015031">
    <property type="term" value="P:protein transport"/>
    <property type="evidence" value="ECO:0007669"/>
    <property type="project" value="UniProtKB-KW"/>
</dbReference>
<feature type="region of interest" description="Disordered" evidence="8">
    <location>
        <begin position="1"/>
        <end position="22"/>
    </location>
</feature>
<dbReference type="GO" id="GO:0005737">
    <property type="term" value="C:cytoplasm"/>
    <property type="evidence" value="ECO:0007669"/>
    <property type="project" value="UniProtKB-SubCell"/>
</dbReference>
<reference evidence="12 13" key="1">
    <citation type="submission" date="2024-03" db="EMBL/GenBank/DDBJ databases">
        <title>Complete genome sequence of the green alga Chloropicon roscoffensis RCC1871.</title>
        <authorList>
            <person name="Lemieux C."/>
            <person name="Pombert J.-F."/>
            <person name="Otis C."/>
            <person name="Turmel M."/>
        </authorList>
    </citation>
    <scope>NUCLEOTIDE SEQUENCE [LARGE SCALE GENOMIC DNA]</scope>
    <source>
        <strain evidence="12 13">RCC1871</strain>
    </source>
</reference>
<dbReference type="AlphaFoldDB" id="A0AAX4P9R8"/>
<evidence type="ECO:0000313" key="12">
    <source>
        <dbReference type="EMBL" id="WZN63100.1"/>
    </source>
</evidence>
<organism evidence="12 13">
    <name type="scientific">Chloropicon roscoffensis</name>
    <dbReference type="NCBI Taxonomy" id="1461544"/>
    <lineage>
        <taxon>Eukaryota</taxon>
        <taxon>Viridiplantae</taxon>
        <taxon>Chlorophyta</taxon>
        <taxon>Chloropicophyceae</taxon>
        <taxon>Chloropicales</taxon>
        <taxon>Chloropicaceae</taxon>
        <taxon>Chloropicon</taxon>
    </lineage>
</organism>
<protein>
    <recommendedName>
        <fullName evidence="2 7">60S ribosomal export protein NMD3</fullName>
    </recommendedName>
</protein>
<feature type="region of interest" description="Disordered" evidence="8">
    <location>
        <begin position="512"/>
        <end position="537"/>
    </location>
</feature>
<comment type="function">
    <text evidence="7">Acts as an adapter for the XPO1/CRM1-mediated export of the 60S ribosomal subunit.</text>
</comment>
<evidence type="ECO:0000256" key="3">
    <source>
        <dbReference type="ARBA" id="ARBA00022448"/>
    </source>
</evidence>
<dbReference type="GO" id="GO:0005634">
    <property type="term" value="C:nucleus"/>
    <property type="evidence" value="ECO:0007669"/>
    <property type="project" value="UniProtKB-SubCell"/>
</dbReference>
<evidence type="ECO:0000256" key="5">
    <source>
        <dbReference type="ARBA" id="ARBA00022927"/>
    </source>
</evidence>
<evidence type="ECO:0000256" key="2">
    <source>
        <dbReference type="ARBA" id="ARBA00017035"/>
    </source>
</evidence>
<evidence type="ECO:0000259" key="10">
    <source>
        <dbReference type="Pfam" id="PF21192"/>
    </source>
</evidence>
<dbReference type="InterPro" id="IPR007064">
    <property type="entry name" value="Nmd3_N"/>
</dbReference>
<keyword evidence="6 7" id="KW-0539">Nucleus</keyword>
<evidence type="ECO:0000256" key="8">
    <source>
        <dbReference type="SAM" id="MobiDB-lite"/>
    </source>
</evidence>
<feature type="compositionally biased region" description="Basic and acidic residues" evidence="8">
    <location>
        <begin position="528"/>
        <end position="537"/>
    </location>
</feature>
<evidence type="ECO:0000256" key="4">
    <source>
        <dbReference type="ARBA" id="ARBA00022490"/>
    </source>
</evidence>
<evidence type="ECO:0000256" key="6">
    <source>
        <dbReference type="ARBA" id="ARBA00023242"/>
    </source>
</evidence>
<dbReference type="GO" id="GO:0043023">
    <property type="term" value="F:ribosomal large subunit binding"/>
    <property type="evidence" value="ECO:0007669"/>
    <property type="project" value="InterPro"/>
</dbReference>
<dbReference type="GO" id="GO:0000055">
    <property type="term" value="P:ribosomal large subunit export from nucleus"/>
    <property type="evidence" value="ECO:0007669"/>
    <property type="project" value="TreeGrafter"/>
</dbReference>
<accession>A0AAX4P9R8</accession>
<evidence type="ECO:0000256" key="1">
    <source>
        <dbReference type="ARBA" id="ARBA00009794"/>
    </source>
</evidence>
<proteinExistence type="inferred from homology"/>
<name>A0AAX4P9R8_9CHLO</name>
<keyword evidence="13" id="KW-1185">Reference proteome</keyword>
<comment type="similarity">
    <text evidence="1 7">Belongs to the NMD3 family.</text>
</comment>
<evidence type="ECO:0000313" key="13">
    <source>
        <dbReference type="Proteomes" id="UP001472866"/>
    </source>
</evidence>
<feature type="compositionally biased region" description="Gly residues" evidence="8">
    <location>
        <begin position="1"/>
        <end position="11"/>
    </location>
</feature>
<feature type="region of interest" description="Disordered" evidence="8">
    <location>
        <begin position="488"/>
        <end position="507"/>
    </location>
</feature>
<dbReference type="PANTHER" id="PTHR12746:SF2">
    <property type="entry name" value="60S RIBOSOMAL EXPORT PROTEIN NMD3"/>
    <property type="match status" value="1"/>
</dbReference>
<dbReference type="InterPro" id="IPR048898">
    <property type="entry name" value="OB_NMD3"/>
</dbReference>
<gene>
    <name evidence="12" type="ORF">HKI87_07g46450</name>
</gene>
<dbReference type="EMBL" id="CP151507">
    <property type="protein sequence ID" value="WZN63100.1"/>
    <property type="molecule type" value="Genomic_DNA"/>
</dbReference>
<dbReference type="InterPro" id="IPR039768">
    <property type="entry name" value="Nmd3"/>
</dbReference>
<evidence type="ECO:0000256" key="7">
    <source>
        <dbReference type="RuleBase" id="RU364108"/>
    </source>
</evidence>
<comment type="subcellular location">
    <subcellularLocation>
        <location evidence="7">Cytoplasm</location>
    </subcellularLocation>
    <subcellularLocation>
        <location evidence="7">Nucleus</location>
    </subcellularLocation>
</comment>
<feature type="domain" description="60S ribosomal export protein NMD3 OB-fold" evidence="10">
    <location>
        <begin position="329"/>
        <end position="417"/>
    </location>
</feature>
<feature type="domain" description="Nmd3 N-terminal" evidence="9">
    <location>
        <begin position="33"/>
        <end position="262"/>
    </location>
</feature>
<dbReference type="InterPro" id="IPR048899">
    <property type="entry name" value="NMD_SH3"/>
</dbReference>
<keyword evidence="4 7" id="KW-0963">Cytoplasm</keyword>
<dbReference type="PANTHER" id="PTHR12746">
    <property type="entry name" value="NONSENSE-MEDIATED MRNA DECAY PROTEIN 3"/>
    <property type="match status" value="1"/>
</dbReference>
<dbReference type="Pfam" id="PF21193">
    <property type="entry name" value="NMD_SH3"/>
    <property type="match status" value="1"/>
</dbReference>
<dbReference type="Pfam" id="PF04981">
    <property type="entry name" value="NMD3"/>
    <property type="match status" value="1"/>
</dbReference>
<evidence type="ECO:0000259" key="9">
    <source>
        <dbReference type="Pfam" id="PF04981"/>
    </source>
</evidence>
<evidence type="ECO:0000259" key="11">
    <source>
        <dbReference type="Pfam" id="PF21193"/>
    </source>
</evidence>